<keyword evidence="1" id="KW-0732">Signal</keyword>
<gene>
    <name evidence="2" type="ORF">CLV51_10293</name>
</gene>
<dbReference type="AlphaFoldDB" id="A0A2P8HM07"/>
<sequence length="48" mass="4902">MKIKTSVLSIAFGVISAVAVAQVKGDDDGILAQQADTRDKVAIDAAVT</sequence>
<evidence type="ECO:0000313" key="2">
    <source>
        <dbReference type="EMBL" id="PSL47248.1"/>
    </source>
</evidence>
<dbReference type="Proteomes" id="UP000240971">
    <property type="component" value="Unassembled WGS sequence"/>
</dbReference>
<organism evidence="2 3">
    <name type="scientific">Chitinophaga niastensis</name>
    <dbReference type="NCBI Taxonomy" id="536980"/>
    <lineage>
        <taxon>Bacteria</taxon>
        <taxon>Pseudomonadati</taxon>
        <taxon>Bacteroidota</taxon>
        <taxon>Chitinophagia</taxon>
        <taxon>Chitinophagales</taxon>
        <taxon>Chitinophagaceae</taxon>
        <taxon>Chitinophaga</taxon>
    </lineage>
</organism>
<comment type="caution">
    <text evidence="2">The sequence shown here is derived from an EMBL/GenBank/DDBJ whole genome shotgun (WGS) entry which is preliminary data.</text>
</comment>
<reference evidence="2 3" key="1">
    <citation type="submission" date="2018-03" db="EMBL/GenBank/DDBJ databases">
        <title>Genomic Encyclopedia of Archaeal and Bacterial Type Strains, Phase II (KMG-II): from individual species to whole genera.</title>
        <authorList>
            <person name="Goeker M."/>
        </authorList>
    </citation>
    <scope>NUCLEOTIDE SEQUENCE [LARGE SCALE GENOMIC DNA]</scope>
    <source>
        <strain evidence="2 3">DSM 24859</strain>
    </source>
</reference>
<name>A0A2P8HM07_CHINA</name>
<keyword evidence="3" id="KW-1185">Reference proteome</keyword>
<proteinExistence type="predicted"/>
<protein>
    <submittedName>
        <fullName evidence="2">Uncharacterized protein</fullName>
    </submittedName>
</protein>
<feature type="chain" id="PRO_5015158196" evidence="1">
    <location>
        <begin position="22"/>
        <end position="48"/>
    </location>
</feature>
<accession>A0A2P8HM07</accession>
<evidence type="ECO:0000256" key="1">
    <source>
        <dbReference type="SAM" id="SignalP"/>
    </source>
</evidence>
<feature type="signal peptide" evidence="1">
    <location>
        <begin position="1"/>
        <end position="21"/>
    </location>
</feature>
<evidence type="ECO:0000313" key="3">
    <source>
        <dbReference type="Proteomes" id="UP000240971"/>
    </source>
</evidence>
<dbReference type="RefSeq" id="WP_158266963.1">
    <property type="nucleotide sequence ID" value="NZ_PYAW01000002.1"/>
</dbReference>
<dbReference type="EMBL" id="PYAW01000002">
    <property type="protein sequence ID" value="PSL47248.1"/>
    <property type="molecule type" value="Genomic_DNA"/>
</dbReference>